<dbReference type="OrthoDB" id="3383999at2"/>
<dbReference type="GeneID" id="93727976"/>
<dbReference type="InterPro" id="IPR049735">
    <property type="entry name" value="NovE/LmbU-like"/>
</dbReference>
<sequence length="219" mass="24890">MERYGQYRSARRTGAAPHGPPGGPNGVERGGARSLQNRLGITDGVYAGQVELRIPAGLPFDSWCRLGSQIKRVSESSVWWLADWLVFGEEEYPDRYQVVIKRTSLSYQTLRNYAWVARKFPVARRRDALSLQHHAETAALPADEQDRWLERAERERWSARRLRRELRGHHAVDGGAAARVQVTLNLDSERRGRWTQAAEAAHVPLMEWIVRTVDDAAAP</sequence>
<evidence type="ECO:0000313" key="3">
    <source>
        <dbReference type="Proteomes" id="UP000002357"/>
    </source>
</evidence>
<organism evidence="2 3">
    <name type="scientific">Streptomyces clavuligerus</name>
    <dbReference type="NCBI Taxonomy" id="1901"/>
    <lineage>
        <taxon>Bacteria</taxon>
        <taxon>Bacillati</taxon>
        <taxon>Actinomycetota</taxon>
        <taxon>Actinomycetes</taxon>
        <taxon>Kitasatosporales</taxon>
        <taxon>Streptomycetaceae</taxon>
        <taxon>Streptomyces</taxon>
    </lineage>
</organism>
<dbReference type="NCBIfam" id="NF038070">
    <property type="entry name" value="LmbU_fam_TF"/>
    <property type="match status" value="1"/>
</dbReference>
<dbReference type="EMBL" id="CM000913">
    <property type="protein sequence ID" value="EFG10704.1"/>
    <property type="molecule type" value="Genomic_DNA"/>
</dbReference>
<dbReference type="AlphaFoldDB" id="E2Q2J3"/>
<protein>
    <submittedName>
        <fullName evidence="2">LmbU and cloE-like protein</fullName>
    </submittedName>
</protein>
<evidence type="ECO:0000313" key="2">
    <source>
        <dbReference type="EMBL" id="EFG10704.1"/>
    </source>
</evidence>
<accession>E2Q2J3</accession>
<dbReference type="STRING" id="1901.BB341_00370"/>
<reference evidence="2 3" key="1">
    <citation type="journal article" date="2010" name="Genome Biol. Evol.">
        <title>The sequence of a 1.8-mb bacterial linear plasmid reveals a rich evolutionary reservoir of secondary metabolic pathways.</title>
        <authorList>
            <person name="Medema M.H."/>
            <person name="Trefzer A."/>
            <person name="Kovalchuk A."/>
            <person name="van den Berg M."/>
            <person name="Mueller U."/>
            <person name="Heijne W."/>
            <person name="Wu L."/>
            <person name="Alam M.T."/>
            <person name="Ronning C.M."/>
            <person name="Nierman W.C."/>
            <person name="Bovenberg R.A.L."/>
            <person name="Breitling R."/>
            <person name="Takano E."/>
        </authorList>
    </citation>
    <scope>NUCLEOTIDE SEQUENCE [LARGE SCALE GENOMIC DNA]</scope>
    <source>
        <strain evidence="3">ATCC 27064 / DSM 738 / JCM 4710 / NBRC 13307 / NCIMB 12785 / NRRL 3585 / VKM Ac-602</strain>
    </source>
</reference>
<keyword evidence="3" id="KW-1185">Reference proteome</keyword>
<dbReference type="eggNOG" id="ENOG5033AKH">
    <property type="taxonomic scope" value="Bacteria"/>
</dbReference>
<feature type="region of interest" description="Disordered" evidence="1">
    <location>
        <begin position="1"/>
        <end position="32"/>
    </location>
</feature>
<proteinExistence type="predicted"/>
<dbReference type="Proteomes" id="UP000002357">
    <property type="component" value="Chromosome"/>
</dbReference>
<name>E2Q2J3_STRCL</name>
<dbReference type="RefSeq" id="WP_003962804.1">
    <property type="nucleotide sequence ID" value="NZ_CM000913.1"/>
</dbReference>
<dbReference type="KEGG" id="sclf:BB341_00370"/>
<evidence type="ECO:0000256" key="1">
    <source>
        <dbReference type="SAM" id="MobiDB-lite"/>
    </source>
</evidence>
<gene>
    <name evidence="2" type="ORF">SCLAV_5637</name>
</gene>